<dbReference type="Ensembl" id="ENSRNOT00000092214.3">
    <property type="protein sequence ID" value="ENSRNOP00000076489.1"/>
    <property type="gene ID" value="ENSRNOG00000084112.1"/>
</dbReference>
<dbReference type="CDD" id="cd22003">
    <property type="entry name" value="HMG-box_UBF1_rpt6-like"/>
    <property type="match status" value="1"/>
</dbReference>
<feature type="region of interest" description="Disordered" evidence="5">
    <location>
        <begin position="167"/>
        <end position="202"/>
    </location>
</feature>
<dbReference type="SMART" id="SM00398">
    <property type="entry name" value="HMG"/>
    <property type="match status" value="2"/>
</dbReference>
<dbReference type="GeneID" id="120094361"/>
<dbReference type="InterPro" id="IPR036910">
    <property type="entry name" value="HMG_box_dom_sf"/>
</dbReference>
<dbReference type="PANTHER" id="PTHR46318:SF1">
    <property type="entry name" value="UPSTREAM-BINDING FACTOR 1-LIKE PROTEIN 1-RELATED"/>
    <property type="match status" value="1"/>
</dbReference>
<dbReference type="PROSITE" id="PS50118">
    <property type="entry name" value="HMG_BOX_2"/>
    <property type="match status" value="1"/>
</dbReference>
<reference evidence="7" key="3">
    <citation type="submission" date="2025-09" db="UniProtKB">
        <authorList>
            <consortium name="Ensembl"/>
        </authorList>
    </citation>
    <scope>IDENTIFICATION</scope>
    <source>
        <strain evidence="7">Brown Norway</strain>
    </source>
</reference>
<dbReference type="GO" id="GO:0001181">
    <property type="term" value="F:RNA polymerase I general transcription initiation factor activity"/>
    <property type="evidence" value="ECO:0000318"/>
    <property type="project" value="GO_Central"/>
</dbReference>
<feature type="compositionally biased region" description="Basic residues" evidence="5">
    <location>
        <begin position="167"/>
        <end position="181"/>
    </location>
</feature>
<gene>
    <name evidence="7 9" type="primary">Ubtfl2</name>
    <name evidence="9" type="synonym">LOC120094361</name>
    <name evidence="9" type="synonym">Ubtfl1</name>
</gene>
<accession>A0A8I5Y0B7</accession>
<dbReference type="RGD" id="41128381">
    <property type="gene designation" value="Ubtfl2"/>
</dbReference>
<dbReference type="GeneTree" id="ENSGT00940000163858"/>
<organism evidence="7 8">
    <name type="scientific">Rattus norvegicus</name>
    <name type="common">Rat</name>
    <dbReference type="NCBI Taxonomy" id="10116"/>
    <lineage>
        <taxon>Eukaryota</taxon>
        <taxon>Metazoa</taxon>
        <taxon>Chordata</taxon>
        <taxon>Craniata</taxon>
        <taxon>Vertebrata</taxon>
        <taxon>Euteleostomi</taxon>
        <taxon>Mammalia</taxon>
        <taxon>Eutheria</taxon>
        <taxon>Euarchontoglires</taxon>
        <taxon>Glires</taxon>
        <taxon>Rodentia</taxon>
        <taxon>Myomorpha</taxon>
        <taxon>Muroidea</taxon>
        <taxon>Muridae</taxon>
        <taxon>Murinae</taxon>
        <taxon>Rattus</taxon>
    </lineage>
</organism>
<feature type="DNA-binding region" description="HMG box" evidence="4">
    <location>
        <begin position="100"/>
        <end position="168"/>
    </location>
</feature>
<dbReference type="PANTHER" id="PTHR46318">
    <property type="entry name" value="UPSTREAM BINDING TRANSCRIPTION FACTOR"/>
    <property type="match status" value="1"/>
</dbReference>
<feature type="region of interest" description="Disordered" evidence="5">
    <location>
        <begin position="311"/>
        <end position="395"/>
    </location>
</feature>
<reference evidence="7" key="1">
    <citation type="submission" date="2024-01" db="EMBL/GenBank/DDBJ databases">
        <title>GRCr8: a new rat reference genome assembly contstructed from accurate long reads and long range scaffolding.</title>
        <authorList>
            <person name="Doris P.A."/>
            <person name="Kalbfleisch T."/>
            <person name="Li K."/>
            <person name="Howe K."/>
            <person name="Wood J."/>
        </authorList>
    </citation>
    <scope>NUCLEOTIDE SEQUENCE [LARGE SCALE GENOMIC DNA]</scope>
    <source>
        <strain evidence="7">Brown Norway</strain>
    </source>
</reference>
<evidence type="ECO:0000313" key="8">
    <source>
        <dbReference type="Proteomes" id="UP000002494"/>
    </source>
</evidence>
<evidence type="ECO:0000256" key="4">
    <source>
        <dbReference type="PROSITE-ProRule" id="PRU00267"/>
    </source>
</evidence>
<evidence type="ECO:0000256" key="1">
    <source>
        <dbReference type="ARBA" id="ARBA00004123"/>
    </source>
</evidence>
<feature type="domain" description="HMG box" evidence="6">
    <location>
        <begin position="100"/>
        <end position="168"/>
    </location>
</feature>
<dbReference type="GO" id="GO:0006360">
    <property type="term" value="P:transcription by RNA polymerase I"/>
    <property type="evidence" value="ECO:0000318"/>
    <property type="project" value="GO_Central"/>
</dbReference>
<dbReference type="CTD" id="120126"/>
<dbReference type="Pfam" id="PF00505">
    <property type="entry name" value="HMG_box"/>
    <property type="match status" value="1"/>
</dbReference>
<keyword evidence="8" id="KW-1185">Reference proteome</keyword>
<comment type="subcellular location">
    <subcellularLocation>
        <location evidence="1">Nucleus</location>
    </subcellularLocation>
</comment>
<dbReference type="InterPro" id="IPR051762">
    <property type="entry name" value="UBF1"/>
</dbReference>
<dbReference type="CDD" id="cd21998">
    <property type="entry name" value="HMG-box_UBF1_rpt1-like"/>
    <property type="match status" value="1"/>
</dbReference>
<dbReference type="AlphaFoldDB" id="A0A8I5Y0B7"/>
<dbReference type="Proteomes" id="UP000002494">
    <property type="component" value="Chromosome 8"/>
</dbReference>
<keyword evidence="2 4" id="KW-0238">DNA-binding</keyword>
<dbReference type="SUPFAM" id="SSF47095">
    <property type="entry name" value="HMG-box"/>
    <property type="match status" value="2"/>
</dbReference>
<dbReference type="RefSeq" id="XP_038938789.1">
    <property type="nucleotide sequence ID" value="XM_039082861.1"/>
</dbReference>
<feature type="compositionally biased region" description="Basic and acidic residues" evidence="5">
    <location>
        <begin position="187"/>
        <end position="200"/>
    </location>
</feature>
<dbReference type="AGR" id="RGD:41128381"/>
<name>A0A8I5Y0B7_RAT</name>
<dbReference type="OMA" id="FHQDSWS"/>
<dbReference type="GO" id="GO:0001164">
    <property type="term" value="F:RNA polymerase I core promoter sequence-specific DNA binding"/>
    <property type="evidence" value="ECO:0000318"/>
    <property type="project" value="GO_Central"/>
</dbReference>
<keyword evidence="3 4" id="KW-0539">Nucleus</keyword>
<proteinExistence type="predicted"/>
<dbReference type="GO" id="GO:0005634">
    <property type="term" value="C:nucleus"/>
    <property type="evidence" value="ECO:0000318"/>
    <property type="project" value="GO_Central"/>
</dbReference>
<dbReference type="KEGG" id="rno:120094361"/>
<sequence length="395" mass="46164">MASLDNKSLWSEIDILKLLECMKKNITSDDSRDFKASQADLDWNNIAFGRFSGKMCKQKWMEISCKLRKFRTLTELVLEAKELWTRAHKNNTIKHNPDRPKRPLTAYLRFYREHRAKYCQMYPRYTNAQLTKVLAKEYRQLPAEAKERYVQDFKKEKQAFQEKMAQLKKNHPFSGHPKKSGVPRSHQTKDSKKSQGDMKTVKPLLNTEIPKTFSLAMQFQGEPRKPPMTAYHKFHQDSWSSPELRHLSFKERWVEISRLWHQVPEEMKEHYNRQAVELQKQYWMKLDLWLKGLSPEECAAYKKARATWGKGKIKRMSGGRSPKFGQTEDLQSASEKGLEAKPGEVEELLDWRTNSSETNIGHHGDFQASMQDMTDDSEDESSSNASDSSSTDEDD</sequence>
<evidence type="ECO:0000313" key="7">
    <source>
        <dbReference type="Ensembl" id="ENSRNOP00000076489.1"/>
    </source>
</evidence>
<evidence type="ECO:0000256" key="3">
    <source>
        <dbReference type="ARBA" id="ARBA00023242"/>
    </source>
</evidence>
<protein>
    <recommendedName>
        <fullName evidence="6">HMG box domain-containing protein</fullName>
    </recommendedName>
</protein>
<dbReference type="GO" id="GO:0045943">
    <property type="term" value="P:positive regulation of transcription by RNA polymerase I"/>
    <property type="evidence" value="ECO:0000318"/>
    <property type="project" value="GO_Central"/>
</dbReference>
<reference evidence="7" key="2">
    <citation type="submission" date="2025-08" db="UniProtKB">
        <authorList>
            <consortium name="Ensembl"/>
        </authorList>
    </citation>
    <scope>IDENTIFICATION</scope>
    <source>
        <strain evidence="7">Brown Norway</strain>
    </source>
</reference>
<dbReference type="Gene3D" id="1.10.30.10">
    <property type="entry name" value="High mobility group box domain"/>
    <property type="match status" value="2"/>
</dbReference>
<evidence type="ECO:0000313" key="9">
    <source>
        <dbReference type="RGD" id="41128381"/>
    </source>
</evidence>
<evidence type="ECO:0000256" key="5">
    <source>
        <dbReference type="SAM" id="MobiDB-lite"/>
    </source>
</evidence>
<evidence type="ECO:0000259" key="6">
    <source>
        <dbReference type="PROSITE" id="PS50118"/>
    </source>
</evidence>
<evidence type="ECO:0000256" key="2">
    <source>
        <dbReference type="ARBA" id="ARBA00023125"/>
    </source>
</evidence>
<dbReference type="InterPro" id="IPR009071">
    <property type="entry name" value="HMG_box_dom"/>
</dbReference>